<proteinExistence type="predicted"/>
<keyword evidence="3" id="KW-1185">Reference proteome</keyword>
<dbReference type="Proteomes" id="UP000257109">
    <property type="component" value="Unassembled WGS sequence"/>
</dbReference>
<accession>A0A371GR44</accession>
<evidence type="ECO:0000313" key="2">
    <source>
        <dbReference type="EMBL" id="RDX93010.1"/>
    </source>
</evidence>
<name>A0A371GR44_MUCPR</name>
<feature type="compositionally biased region" description="Basic and acidic residues" evidence="1">
    <location>
        <begin position="65"/>
        <end position="84"/>
    </location>
</feature>
<reference evidence="2" key="1">
    <citation type="submission" date="2018-05" db="EMBL/GenBank/DDBJ databases">
        <title>Draft genome of Mucuna pruriens seed.</title>
        <authorList>
            <person name="Nnadi N.E."/>
            <person name="Vos R."/>
            <person name="Hasami M.H."/>
            <person name="Devisetty U.K."/>
            <person name="Aguiy J.C."/>
        </authorList>
    </citation>
    <scope>NUCLEOTIDE SEQUENCE [LARGE SCALE GENOMIC DNA]</scope>
    <source>
        <strain evidence="2">JCA_2017</strain>
    </source>
</reference>
<comment type="caution">
    <text evidence="2">The sequence shown here is derived from an EMBL/GenBank/DDBJ whole genome shotgun (WGS) entry which is preliminary data.</text>
</comment>
<evidence type="ECO:0000256" key="1">
    <source>
        <dbReference type="SAM" id="MobiDB-lite"/>
    </source>
</evidence>
<organism evidence="2 3">
    <name type="scientific">Mucuna pruriens</name>
    <name type="common">Velvet bean</name>
    <name type="synonym">Dolichos pruriens</name>
    <dbReference type="NCBI Taxonomy" id="157652"/>
    <lineage>
        <taxon>Eukaryota</taxon>
        <taxon>Viridiplantae</taxon>
        <taxon>Streptophyta</taxon>
        <taxon>Embryophyta</taxon>
        <taxon>Tracheophyta</taxon>
        <taxon>Spermatophyta</taxon>
        <taxon>Magnoliopsida</taxon>
        <taxon>eudicotyledons</taxon>
        <taxon>Gunneridae</taxon>
        <taxon>Pentapetalae</taxon>
        <taxon>rosids</taxon>
        <taxon>fabids</taxon>
        <taxon>Fabales</taxon>
        <taxon>Fabaceae</taxon>
        <taxon>Papilionoideae</taxon>
        <taxon>50 kb inversion clade</taxon>
        <taxon>NPAAA clade</taxon>
        <taxon>indigoferoid/millettioid clade</taxon>
        <taxon>Phaseoleae</taxon>
        <taxon>Mucuna</taxon>
    </lineage>
</organism>
<evidence type="ECO:0000313" key="3">
    <source>
        <dbReference type="Proteomes" id="UP000257109"/>
    </source>
</evidence>
<protein>
    <submittedName>
        <fullName evidence="2">Uncharacterized protein</fullName>
    </submittedName>
</protein>
<dbReference type="AlphaFoldDB" id="A0A371GR44"/>
<feature type="non-terminal residue" evidence="2">
    <location>
        <position position="1"/>
    </location>
</feature>
<dbReference type="EMBL" id="QJKJ01004721">
    <property type="protein sequence ID" value="RDX93010.1"/>
    <property type="molecule type" value="Genomic_DNA"/>
</dbReference>
<sequence>MQRIPECPPNKHSSIVQKGPEWGLQSCAVLSHYKAWLKHRLEWISLTFNDPRLDTAEELVLRPTEPRRLSKRNRKDDSEPHMNEEESQEIFPEQVHWAKETA</sequence>
<feature type="region of interest" description="Disordered" evidence="1">
    <location>
        <begin position="65"/>
        <end position="102"/>
    </location>
</feature>
<gene>
    <name evidence="2" type="ORF">CR513_24791</name>
</gene>